<name>A0A8X6FQ16_TRICU</name>
<comment type="caution">
    <text evidence="2">The sequence shown here is derived from an EMBL/GenBank/DDBJ whole genome shotgun (WGS) entry which is preliminary data.</text>
</comment>
<protein>
    <submittedName>
        <fullName evidence="2">Uncharacterized protein</fullName>
    </submittedName>
</protein>
<dbReference type="AlphaFoldDB" id="A0A8X6FQ16"/>
<accession>A0A8X6FQ16</accession>
<keyword evidence="3" id="KW-1185">Reference proteome</keyword>
<dbReference type="Proteomes" id="UP000887116">
    <property type="component" value="Unassembled WGS sequence"/>
</dbReference>
<evidence type="ECO:0000256" key="1">
    <source>
        <dbReference type="SAM" id="MobiDB-lite"/>
    </source>
</evidence>
<gene>
    <name evidence="2" type="ORF">TNCT_119391</name>
</gene>
<proteinExistence type="predicted"/>
<dbReference type="EMBL" id="BMAO01010069">
    <property type="protein sequence ID" value="GFQ64558.1"/>
    <property type="molecule type" value="Genomic_DNA"/>
</dbReference>
<reference evidence="2" key="1">
    <citation type="submission" date="2020-07" db="EMBL/GenBank/DDBJ databases">
        <title>Multicomponent nature underlies the extraordinary mechanical properties of spider dragline silk.</title>
        <authorList>
            <person name="Kono N."/>
            <person name="Nakamura H."/>
            <person name="Mori M."/>
            <person name="Yoshida Y."/>
            <person name="Ohtoshi R."/>
            <person name="Malay A.D."/>
            <person name="Moran D.A.P."/>
            <person name="Tomita M."/>
            <person name="Numata K."/>
            <person name="Arakawa K."/>
        </authorList>
    </citation>
    <scope>NUCLEOTIDE SEQUENCE</scope>
</reference>
<evidence type="ECO:0000313" key="2">
    <source>
        <dbReference type="EMBL" id="GFQ64558.1"/>
    </source>
</evidence>
<sequence>MCLNIFFIPQFLDKRKGNSRFLPLRTQYNSNGHREERGKTKLSGIPGESPSPPCCEGHQRDVCKWLCVRQNTNHRWDKTAALVWFASGI</sequence>
<organism evidence="2 3">
    <name type="scientific">Trichonephila clavata</name>
    <name type="common">Joro spider</name>
    <name type="synonym">Nephila clavata</name>
    <dbReference type="NCBI Taxonomy" id="2740835"/>
    <lineage>
        <taxon>Eukaryota</taxon>
        <taxon>Metazoa</taxon>
        <taxon>Ecdysozoa</taxon>
        <taxon>Arthropoda</taxon>
        <taxon>Chelicerata</taxon>
        <taxon>Arachnida</taxon>
        <taxon>Araneae</taxon>
        <taxon>Araneomorphae</taxon>
        <taxon>Entelegynae</taxon>
        <taxon>Araneoidea</taxon>
        <taxon>Nephilidae</taxon>
        <taxon>Trichonephila</taxon>
    </lineage>
</organism>
<evidence type="ECO:0000313" key="3">
    <source>
        <dbReference type="Proteomes" id="UP000887116"/>
    </source>
</evidence>
<feature type="region of interest" description="Disordered" evidence="1">
    <location>
        <begin position="30"/>
        <end position="54"/>
    </location>
</feature>